<name>A0A0A9F2I3_ARUDO</name>
<reference evidence="1" key="1">
    <citation type="submission" date="2014-09" db="EMBL/GenBank/DDBJ databases">
        <authorList>
            <person name="Magalhaes I.L.F."/>
            <person name="Oliveira U."/>
            <person name="Santos F.R."/>
            <person name="Vidigal T.H.D.A."/>
            <person name="Brescovit A.D."/>
            <person name="Santos A.J."/>
        </authorList>
    </citation>
    <scope>NUCLEOTIDE SEQUENCE</scope>
    <source>
        <tissue evidence="1">Shoot tissue taken approximately 20 cm above the soil surface</tissue>
    </source>
</reference>
<protein>
    <submittedName>
        <fullName evidence="1">Uncharacterized protein</fullName>
    </submittedName>
</protein>
<evidence type="ECO:0000313" key="1">
    <source>
        <dbReference type="EMBL" id="JAE07220.1"/>
    </source>
</evidence>
<sequence length="148" mass="17174">MQRRLIQIECNENHNCLHQLGYRNTVHSQLKPMFNSIYKDRLTHSIVCWSIQISDQRTASTIISAQCCYYGLDYGLQKCHQTLIRPFVVCLLLASYGPDVGCLQRKSLDYLKQQYDFPSQDSLSAECHQDVSEEHLIDFQCMTLPPQI</sequence>
<dbReference type="AlphaFoldDB" id="A0A0A9F2I3"/>
<organism evidence="1">
    <name type="scientific">Arundo donax</name>
    <name type="common">Giant reed</name>
    <name type="synonym">Donax arundinaceus</name>
    <dbReference type="NCBI Taxonomy" id="35708"/>
    <lineage>
        <taxon>Eukaryota</taxon>
        <taxon>Viridiplantae</taxon>
        <taxon>Streptophyta</taxon>
        <taxon>Embryophyta</taxon>
        <taxon>Tracheophyta</taxon>
        <taxon>Spermatophyta</taxon>
        <taxon>Magnoliopsida</taxon>
        <taxon>Liliopsida</taxon>
        <taxon>Poales</taxon>
        <taxon>Poaceae</taxon>
        <taxon>PACMAD clade</taxon>
        <taxon>Arundinoideae</taxon>
        <taxon>Arundineae</taxon>
        <taxon>Arundo</taxon>
    </lineage>
</organism>
<accession>A0A0A9F2I3</accession>
<dbReference type="EMBL" id="GBRH01190676">
    <property type="protein sequence ID" value="JAE07220.1"/>
    <property type="molecule type" value="Transcribed_RNA"/>
</dbReference>
<proteinExistence type="predicted"/>
<reference evidence="1" key="2">
    <citation type="journal article" date="2015" name="Data Brief">
        <title>Shoot transcriptome of the giant reed, Arundo donax.</title>
        <authorList>
            <person name="Barrero R.A."/>
            <person name="Guerrero F.D."/>
            <person name="Moolhuijzen P."/>
            <person name="Goolsby J.A."/>
            <person name="Tidwell J."/>
            <person name="Bellgard S.E."/>
            <person name="Bellgard M.I."/>
        </authorList>
    </citation>
    <scope>NUCLEOTIDE SEQUENCE</scope>
    <source>
        <tissue evidence="1">Shoot tissue taken approximately 20 cm above the soil surface</tissue>
    </source>
</reference>